<protein>
    <recommendedName>
        <fullName evidence="7">GAGA-binding transcriptional activator</fullName>
    </recommendedName>
</protein>
<dbReference type="AlphaFoldDB" id="A0AAE1WCI5"/>
<keyword evidence="10" id="KW-0812">Transmembrane</keyword>
<evidence type="ECO:0000256" key="6">
    <source>
        <dbReference type="ARBA" id="ARBA00023242"/>
    </source>
</evidence>
<feature type="transmembrane region" description="Helical" evidence="10">
    <location>
        <begin position="92"/>
        <end position="112"/>
    </location>
</feature>
<dbReference type="PANTHER" id="PTHR31421">
    <property type="entry name" value="PROTEIN BASIC PENTACYSTEINE3"/>
    <property type="match status" value="1"/>
</dbReference>
<evidence type="ECO:0000256" key="10">
    <source>
        <dbReference type="SAM" id="Phobius"/>
    </source>
</evidence>
<dbReference type="Pfam" id="PF06217">
    <property type="entry name" value="GAGA_bind"/>
    <property type="match status" value="1"/>
</dbReference>
<evidence type="ECO:0000256" key="8">
    <source>
        <dbReference type="SAM" id="Coils"/>
    </source>
</evidence>
<keyword evidence="10" id="KW-0472">Membrane</keyword>
<name>A0AAE1WCI5_9LAMI</name>
<evidence type="ECO:0000256" key="7">
    <source>
        <dbReference type="RuleBase" id="RU367160"/>
    </source>
</evidence>
<dbReference type="GO" id="GO:0005634">
    <property type="term" value="C:nucleus"/>
    <property type="evidence" value="ECO:0007669"/>
    <property type="project" value="UniProtKB-SubCell"/>
</dbReference>
<keyword evidence="10" id="KW-1133">Transmembrane helix</keyword>
<keyword evidence="4 7" id="KW-0238">DNA-binding</keyword>
<dbReference type="PANTHER" id="PTHR31421:SF2">
    <property type="entry name" value="PROTEIN BASIC PENTACYSTEINE6"/>
    <property type="match status" value="1"/>
</dbReference>
<feature type="compositionally biased region" description="Basic residues" evidence="9">
    <location>
        <begin position="294"/>
        <end position="303"/>
    </location>
</feature>
<feature type="transmembrane region" description="Helical" evidence="10">
    <location>
        <begin position="62"/>
        <end position="80"/>
    </location>
</feature>
<evidence type="ECO:0000256" key="3">
    <source>
        <dbReference type="ARBA" id="ARBA00023015"/>
    </source>
</evidence>
<keyword evidence="6 7" id="KW-0539">Nucleus</keyword>
<dbReference type="EMBL" id="JACGWL010000012">
    <property type="protein sequence ID" value="KAK4390762.1"/>
    <property type="molecule type" value="Genomic_DNA"/>
</dbReference>
<reference evidence="11" key="2">
    <citation type="journal article" date="2024" name="Plant">
        <title>Genomic evolution and insights into agronomic trait innovations of Sesamum species.</title>
        <authorList>
            <person name="Miao H."/>
            <person name="Wang L."/>
            <person name="Qu L."/>
            <person name="Liu H."/>
            <person name="Sun Y."/>
            <person name="Le M."/>
            <person name="Wang Q."/>
            <person name="Wei S."/>
            <person name="Zheng Y."/>
            <person name="Lin W."/>
            <person name="Duan Y."/>
            <person name="Cao H."/>
            <person name="Xiong S."/>
            <person name="Wang X."/>
            <person name="Wei L."/>
            <person name="Li C."/>
            <person name="Ma Q."/>
            <person name="Ju M."/>
            <person name="Zhao R."/>
            <person name="Li G."/>
            <person name="Mu C."/>
            <person name="Tian Q."/>
            <person name="Mei H."/>
            <person name="Zhang T."/>
            <person name="Gao T."/>
            <person name="Zhang H."/>
        </authorList>
    </citation>
    <scope>NUCLEOTIDE SEQUENCE</scope>
    <source>
        <strain evidence="11">K16</strain>
    </source>
</reference>
<feature type="coiled-coil region" evidence="8">
    <location>
        <begin position="166"/>
        <end position="200"/>
    </location>
</feature>
<sequence>MAAFCVCHIPCALDGPIFHTVPRRRNCGLKSISEFRMSKNVEEATWNTEIVFLAISTKESEYWVFVCLIISLLFLPIGFLGKGGCFKEFLGVLVLNFWGVVDLGVLVMWVSVHLIEEYLFKYLGFSVDAAAIVVLRLLWLMQHQPSMKQIMAIMAERDAAIQERNLAISEKKAALAERDMAMLQRDSAIAERNNAIMERDNAIATLQFRENAMNNSNTSPCPPGCQIPHGVKHVHHPQQHAHHHQSHMVEAQYNTRDMHMADTVPASPVAPEPAKARRAKRTKETKPATAPTRKPSKSLKKVKREGEDLNKTMFEKPHEWTNGPDMSRTKQDWKDQDLGLNQVAFDETTMPVPVCSCTGVLRPCYKWGNGGWQSSCCTTNLSMYPLPAVPNKRHARVGGRKMSGSAFNKLISRLAAEGHDLSNPVDLKDHWAKHGTNRYITIK</sequence>
<dbReference type="GO" id="GO:0043565">
    <property type="term" value="F:sequence-specific DNA binding"/>
    <property type="evidence" value="ECO:0007669"/>
    <property type="project" value="TreeGrafter"/>
</dbReference>
<feature type="transmembrane region" description="Helical" evidence="10">
    <location>
        <begin position="118"/>
        <end position="139"/>
    </location>
</feature>
<dbReference type="GO" id="GO:0009723">
    <property type="term" value="P:response to ethylene"/>
    <property type="evidence" value="ECO:0007669"/>
    <property type="project" value="TreeGrafter"/>
</dbReference>
<comment type="subcellular location">
    <subcellularLocation>
        <location evidence="1 7">Nucleus</location>
    </subcellularLocation>
</comment>
<comment type="function">
    <text evidence="7">Transcriptional regulator that specifically binds to GA-rich elements (GAGA-repeats) present in regulatory sequences of genes involved in developmental processes.</text>
</comment>
<feature type="region of interest" description="Disordered" evidence="9">
    <location>
        <begin position="264"/>
        <end position="306"/>
    </location>
</feature>
<comment type="caution">
    <text evidence="11">The sequence shown here is derived from an EMBL/GenBank/DDBJ whole genome shotgun (WGS) entry which is preliminary data.</text>
</comment>
<dbReference type="InterPro" id="IPR010409">
    <property type="entry name" value="GAGA-bd_tscrpt_act"/>
</dbReference>
<evidence type="ECO:0000313" key="12">
    <source>
        <dbReference type="Proteomes" id="UP001289374"/>
    </source>
</evidence>
<comment type="similarity">
    <text evidence="2 7">Belongs to the BBR/BPC family.</text>
</comment>
<evidence type="ECO:0000313" key="11">
    <source>
        <dbReference type="EMBL" id="KAK4390762.1"/>
    </source>
</evidence>
<reference evidence="11" key="1">
    <citation type="submission" date="2020-06" db="EMBL/GenBank/DDBJ databases">
        <authorList>
            <person name="Li T."/>
            <person name="Hu X."/>
            <person name="Zhang T."/>
            <person name="Song X."/>
            <person name="Zhang H."/>
            <person name="Dai N."/>
            <person name="Sheng W."/>
            <person name="Hou X."/>
            <person name="Wei L."/>
        </authorList>
    </citation>
    <scope>NUCLEOTIDE SEQUENCE</scope>
    <source>
        <strain evidence="11">K16</strain>
        <tissue evidence="11">Leaf</tissue>
    </source>
</reference>
<evidence type="ECO:0000256" key="1">
    <source>
        <dbReference type="ARBA" id="ARBA00004123"/>
    </source>
</evidence>
<dbReference type="GO" id="GO:0003700">
    <property type="term" value="F:DNA-binding transcription factor activity"/>
    <property type="evidence" value="ECO:0007669"/>
    <property type="project" value="UniProtKB-UniRule"/>
</dbReference>
<keyword evidence="12" id="KW-1185">Reference proteome</keyword>
<dbReference type="Proteomes" id="UP001289374">
    <property type="component" value="Unassembled WGS sequence"/>
</dbReference>
<dbReference type="SMART" id="SM01226">
    <property type="entry name" value="GAGA_bind"/>
    <property type="match status" value="1"/>
</dbReference>
<accession>A0AAE1WCI5</accession>
<keyword evidence="5 7" id="KW-0804">Transcription</keyword>
<organism evidence="11 12">
    <name type="scientific">Sesamum angolense</name>
    <dbReference type="NCBI Taxonomy" id="2727404"/>
    <lineage>
        <taxon>Eukaryota</taxon>
        <taxon>Viridiplantae</taxon>
        <taxon>Streptophyta</taxon>
        <taxon>Embryophyta</taxon>
        <taxon>Tracheophyta</taxon>
        <taxon>Spermatophyta</taxon>
        <taxon>Magnoliopsida</taxon>
        <taxon>eudicotyledons</taxon>
        <taxon>Gunneridae</taxon>
        <taxon>Pentapetalae</taxon>
        <taxon>asterids</taxon>
        <taxon>lamiids</taxon>
        <taxon>Lamiales</taxon>
        <taxon>Pedaliaceae</taxon>
        <taxon>Sesamum</taxon>
    </lineage>
</organism>
<evidence type="ECO:0000256" key="2">
    <source>
        <dbReference type="ARBA" id="ARBA00007911"/>
    </source>
</evidence>
<evidence type="ECO:0000256" key="9">
    <source>
        <dbReference type="SAM" id="MobiDB-lite"/>
    </source>
</evidence>
<evidence type="ECO:0000256" key="5">
    <source>
        <dbReference type="ARBA" id="ARBA00023163"/>
    </source>
</evidence>
<evidence type="ECO:0000256" key="4">
    <source>
        <dbReference type="ARBA" id="ARBA00023125"/>
    </source>
</evidence>
<keyword evidence="3 7" id="KW-0805">Transcription regulation</keyword>
<gene>
    <name evidence="11" type="ORF">Sango_2139500</name>
</gene>
<proteinExistence type="inferred from homology"/>
<keyword evidence="8" id="KW-0175">Coiled coil</keyword>